<dbReference type="AlphaFoldDB" id="A0A813MSM5"/>
<comment type="caution">
    <text evidence="2">The sequence shown here is derived from an EMBL/GenBank/DDBJ whole genome shotgun (WGS) entry which is preliminary data.</text>
</comment>
<dbReference type="Proteomes" id="UP000663854">
    <property type="component" value="Unassembled WGS sequence"/>
</dbReference>
<gene>
    <name evidence="2" type="ORF">JXQ802_LOCUS382</name>
    <name evidence="3" type="ORF">PYM288_LOCUS2438</name>
</gene>
<keyword evidence="4" id="KW-1185">Reference proteome</keyword>
<evidence type="ECO:0000313" key="4">
    <source>
        <dbReference type="Proteomes" id="UP000663870"/>
    </source>
</evidence>
<sequence>MLPKSPRTYGTSPDARARARFIPRAPPSGGVGIRLGSDASAGGLGGLIGGIGAPLLCLGCLSTLALLGLFGTMIGAAAYMNGIQSQIRKTAQGAGTTIELNIVVLLCALLCSIYVLTKYRRGGALNY</sequence>
<keyword evidence="1" id="KW-1133">Transmembrane helix</keyword>
<feature type="transmembrane region" description="Helical" evidence="1">
    <location>
        <begin position="53"/>
        <end position="79"/>
    </location>
</feature>
<dbReference type="EMBL" id="CAJNOH010000016">
    <property type="protein sequence ID" value="CAF0757665.1"/>
    <property type="molecule type" value="Genomic_DNA"/>
</dbReference>
<proteinExistence type="predicted"/>
<keyword evidence="1" id="KW-0472">Membrane</keyword>
<keyword evidence="1" id="KW-0812">Transmembrane</keyword>
<evidence type="ECO:0000313" key="3">
    <source>
        <dbReference type="EMBL" id="CAF0757665.1"/>
    </source>
</evidence>
<evidence type="ECO:0000256" key="1">
    <source>
        <dbReference type="SAM" id="Phobius"/>
    </source>
</evidence>
<feature type="transmembrane region" description="Helical" evidence="1">
    <location>
        <begin position="100"/>
        <end position="117"/>
    </location>
</feature>
<accession>A0A813MSM5</accession>
<evidence type="ECO:0000313" key="2">
    <source>
        <dbReference type="EMBL" id="CAF0729347.1"/>
    </source>
</evidence>
<name>A0A813MSM5_9BILA</name>
<organism evidence="2 4">
    <name type="scientific">Rotaria sordida</name>
    <dbReference type="NCBI Taxonomy" id="392033"/>
    <lineage>
        <taxon>Eukaryota</taxon>
        <taxon>Metazoa</taxon>
        <taxon>Spiralia</taxon>
        <taxon>Gnathifera</taxon>
        <taxon>Rotifera</taxon>
        <taxon>Eurotatoria</taxon>
        <taxon>Bdelloidea</taxon>
        <taxon>Philodinida</taxon>
        <taxon>Philodinidae</taxon>
        <taxon>Rotaria</taxon>
    </lineage>
</organism>
<dbReference type="Proteomes" id="UP000663870">
    <property type="component" value="Unassembled WGS sequence"/>
</dbReference>
<protein>
    <submittedName>
        <fullName evidence="2">Uncharacterized protein</fullName>
    </submittedName>
</protein>
<dbReference type="EMBL" id="CAJNOL010000004">
    <property type="protein sequence ID" value="CAF0729347.1"/>
    <property type="molecule type" value="Genomic_DNA"/>
</dbReference>
<reference evidence="2" key="1">
    <citation type="submission" date="2021-02" db="EMBL/GenBank/DDBJ databases">
        <authorList>
            <person name="Nowell W R."/>
        </authorList>
    </citation>
    <scope>NUCLEOTIDE SEQUENCE</scope>
</reference>